<dbReference type="InterPro" id="IPR029063">
    <property type="entry name" value="SAM-dependent_MTases_sf"/>
</dbReference>
<accession>A0A3E0D9M2</accession>
<dbReference type="EMBL" id="QUNG01000020">
    <property type="protein sequence ID" value="REG79350.1"/>
    <property type="molecule type" value="Genomic_DNA"/>
</dbReference>
<keyword evidence="3" id="KW-1185">Reference proteome</keyword>
<dbReference type="SUPFAM" id="SSF53335">
    <property type="entry name" value="S-adenosyl-L-methionine-dependent methyltransferases"/>
    <property type="match status" value="1"/>
</dbReference>
<feature type="domain" description="Methyltransferase" evidence="1">
    <location>
        <begin position="115"/>
        <end position="224"/>
    </location>
</feature>
<dbReference type="Pfam" id="PF13679">
    <property type="entry name" value="Methyltransf_32"/>
    <property type="match status" value="1"/>
</dbReference>
<name>A0A3E0D9M2_9GAMM</name>
<gene>
    <name evidence="2" type="ORF">DFP81_12011</name>
</gene>
<keyword evidence="2" id="KW-0489">Methyltransferase</keyword>
<dbReference type="RefSeq" id="WP_115899168.1">
    <property type="nucleotide sequence ID" value="NZ_QUNG01000020.1"/>
</dbReference>
<protein>
    <submittedName>
        <fullName evidence="2">Methyltransferase family protein</fullName>
    </submittedName>
</protein>
<comment type="caution">
    <text evidence="2">The sequence shown here is derived from an EMBL/GenBank/DDBJ whole genome shotgun (WGS) entry which is preliminary data.</text>
</comment>
<sequence>MALQDDFIQLDRWLKKHQALWQFDSFAQLAIPWEGAYPELAQYLQRVDFTQLDNVDFYHAVYLMEPSLITPLDWQDNQRLNAPQKSIPSRRVPSYFSTGIKGRKWAQIDAFVRQTPLAKNYLEWCAGKGHLGKLLAYQSGHPVHSIEWQKTLCEAGVKESQRLQLEQKFSQVDVLKDAGVDALSNTDCVVALHACGDLHRRLLKQATAAKVGQLCLSPCCYHLTSDAVYQPLSQLATSSLLSLRKADLKLAVKEVATAGEREKRLRKLELTYRLGFDLWQREVRCKDEYLPLPSVQKSLLTQGFDRFCEWAADQKGLSEALTQTPIADFENGGEQRYQEVQKIEAISQLFRPALEYWLILDRALFLEEQGYQVEIGRFCNKELTPRNWFIRAQKDTPECI</sequence>
<evidence type="ECO:0000313" key="2">
    <source>
        <dbReference type="EMBL" id="REG79350.1"/>
    </source>
</evidence>
<dbReference type="PANTHER" id="PTHR13369:SF0">
    <property type="entry name" value="GLUTATHIONE S-TRANSFERASE C-TERMINAL DOMAIN-CONTAINING PROTEIN"/>
    <property type="match status" value="1"/>
</dbReference>
<evidence type="ECO:0000259" key="1">
    <source>
        <dbReference type="Pfam" id="PF13679"/>
    </source>
</evidence>
<dbReference type="GO" id="GO:0032259">
    <property type="term" value="P:methylation"/>
    <property type="evidence" value="ECO:0007669"/>
    <property type="project" value="UniProtKB-KW"/>
</dbReference>
<dbReference type="InterPro" id="IPR025714">
    <property type="entry name" value="Methyltranfer_dom"/>
</dbReference>
<dbReference type="GO" id="GO:0008168">
    <property type="term" value="F:methyltransferase activity"/>
    <property type="evidence" value="ECO:0007669"/>
    <property type="project" value="UniProtKB-KW"/>
</dbReference>
<organism evidence="2 3">
    <name type="scientific">Marinomonas pollencensis</name>
    <dbReference type="NCBI Taxonomy" id="491954"/>
    <lineage>
        <taxon>Bacteria</taxon>
        <taxon>Pseudomonadati</taxon>
        <taxon>Pseudomonadota</taxon>
        <taxon>Gammaproteobacteria</taxon>
        <taxon>Oceanospirillales</taxon>
        <taxon>Oceanospirillaceae</taxon>
        <taxon>Marinomonas</taxon>
    </lineage>
</organism>
<dbReference type="Proteomes" id="UP000256542">
    <property type="component" value="Unassembled WGS sequence"/>
</dbReference>
<proteinExistence type="predicted"/>
<dbReference type="PANTHER" id="PTHR13369">
    <property type="match status" value="1"/>
</dbReference>
<keyword evidence="2" id="KW-0808">Transferase</keyword>
<dbReference type="OrthoDB" id="5298194at2"/>
<evidence type="ECO:0000313" key="3">
    <source>
        <dbReference type="Proteomes" id="UP000256542"/>
    </source>
</evidence>
<reference evidence="2 3" key="1">
    <citation type="submission" date="2018-08" db="EMBL/GenBank/DDBJ databases">
        <title>Genomic Encyclopedia of Type Strains, Phase III (KMG-III): the genomes of soil and plant-associated and newly described type strains.</title>
        <authorList>
            <person name="Whitman W."/>
        </authorList>
    </citation>
    <scope>NUCLEOTIDE SEQUENCE [LARGE SCALE GENOMIC DNA]</scope>
    <source>
        <strain evidence="2 3">CECT 7375</strain>
    </source>
</reference>
<dbReference type="AlphaFoldDB" id="A0A3E0D9M2"/>